<gene>
    <name evidence="1" type="ORF">Theos_1478</name>
</gene>
<evidence type="ECO:0000313" key="2">
    <source>
        <dbReference type="Proteomes" id="UP000000211"/>
    </source>
</evidence>
<dbReference type="InterPro" id="IPR000801">
    <property type="entry name" value="Esterase-like"/>
</dbReference>
<dbReference type="EMBL" id="CP003249">
    <property type="protein sequence ID" value="AFV76506.1"/>
    <property type="molecule type" value="Genomic_DNA"/>
</dbReference>
<organism evidence="1 2">
    <name type="scientific">Thermus oshimai JL-2</name>
    <dbReference type="NCBI Taxonomy" id="751945"/>
    <lineage>
        <taxon>Bacteria</taxon>
        <taxon>Thermotogati</taxon>
        <taxon>Deinococcota</taxon>
        <taxon>Deinococci</taxon>
        <taxon>Thermales</taxon>
        <taxon>Thermaceae</taxon>
        <taxon>Thermus</taxon>
    </lineage>
</organism>
<dbReference type="InterPro" id="IPR050583">
    <property type="entry name" value="Mycobacterial_A85_antigen"/>
</dbReference>
<keyword evidence="2" id="KW-1185">Reference proteome</keyword>
<dbReference type="KEGG" id="tos:Theos_1478"/>
<evidence type="ECO:0000313" key="1">
    <source>
        <dbReference type="EMBL" id="AFV76506.1"/>
    </source>
</evidence>
<dbReference type="HOGENOM" id="CLU_024314_1_0_0"/>
<dbReference type="AlphaFoldDB" id="K7QVF5"/>
<dbReference type="SUPFAM" id="SSF53474">
    <property type="entry name" value="alpha/beta-Hydrolases"/>
    <property type="match status" value="1"/>
</dbReference>
<dbReference type="PANTHER" id="PTHR48098:SF3">
    <property type="entry name" value="IRON(III) ENTEROBACTIN ESTERASE"/>
    <property type="match status" value="1"/>
</dbReference>
<reference evidence="1 2" key="1">
    <citation type="journal article" date="2013" name="Genome Announc.">
        <title>Whole Genome Sequencing of Thermus oshimai JL-2 and Thermus thermophilus JL-18, Incomplete Denitrifiers from the United States Great Basin.</title>
        <authorList>
            <person name="Murugapiran S.K."/>
            <person name="Huntemann M."/>
            <person name="Wei C.L."/>
            <person name="Han J."/>
            <person name="Detter J.C."/>
            <person name="Han C.S."/>
            <person name="Erkkila T.H."/>
            <person name="Teshima H."/>
            <person name="Chen A."/>
            <person name="Kyrpides N."/>
            <person name="Mavrommatis K."/>
            <person name="Markowitz V."/>
            <person name="Szeto E."/>
            <person name="Ivanova N."/>
            <person name="Pagani I."/>
            <person name="Lam J."/>
            <person name="McDonald A.I."/>
            <person name="Dodsworth J.A."/>
            <person name="Pati A."/>
            <person name="Goodwin L."/>
            <person name="Peters L."/>
            <person name="Pitluck S."/>
            <person name="Woyke T."/>
            <person name="Hedlund B.P."/>
        </authorList>
    </citation>
    <scope>NUCLEOTIDE SEQUENCE</scope>
    <source>
        <strain evidence="1 2">JL-2</strain>
    </source>
</reference>
<proteinExistence type="predicted"/>
<dbReference type="STRING" id="751945.Theos_1478"/>
<name>K7QVF5_THEOS</name>
<dbReference type="Pfam" id="PF00756">
    <property type="entry name" value="Esterase"/>
    <property type="match status" value="1"/>
</dbReference>
<dbReference type="Proteomes" id="UP000000211">
    <property type="component" value="Chromosome"/>
</dbReference>
<dbReference type="InterPro" id="IPR029058">
    <property type="entry name" value="AB_hydrolase_fold"/>
</dbReference>
<dbReference type="Gene3D" id="3.40.50.1820">
    <property type="entry name" value="alpha/beta hydrolase"/>
    <property type="match status" value="1"/>
</dbReference>
<accession>K7QVF5</accession>
<dbReference type="PANTHER" id="PTHR48098">
    <property type="entry name" value="ENTEROCHELIN ESTERASE-RELATED"/>
    <property type="match status" value="1"/>
</dbReference>
<dbReference type="eggNOG" id="COG2382">
    <property type="taxonomic scope" value="Bacteria"/>
</dbReference>
<protein>
    <submittedName>
        <fullName evidence="1">Enterochelin esterase-like enzyme</fullName>
    </submittedName>
</protein>
<dbReference type="PATRIC" id="fig|751945.3.peg.1460"/>
<sequence length="315" mass="35971">MVSVVRIRGRHVEFLPPEGARALIGDFTDWERNPIPLEGPLTLEFPEGAYVEYAFLDERGHPFPDPDNPERADNPWWSYPRALRLPGFRYEAPPEPAKEPMVARHRRGERRFYVAETGPHPKATVVAQDGVAFYRTAGLHKVAQALYERGEIPPVRLVFVEPKDRRQEYWFNAAYEEEFHRVLEAVEGTYGALGEVVLVGASLGGLFSLWQALRHRERFPKVLALSPALKAHPQGGDTYADPEWLTERYAEAQHLPRIYLEVGLLEWLLGPSRRFAALLADRKAPHAYRERPSGHNWVTWKQALAPGLRYLLGEA</sequence>